<feature type="compositionally biased region" description="Polar residues" evidence="4">
    <location>
        <begin position="159"/>
        <end position="173"/>
    </location>
</feature>
<dbReference type="SUPFAM" id="SSF53756">
    <property type="entry name" value="UDP-Glycosyltransferase/glycogen phosphorylase"/>
    <property type="match status" value="1"/>
</dbReference>
<evidence type="ECO:0000313" key="7">
    <source>
        <dbReference type="Proteomes" id="UP001445076"/>
    </source>
</evidence>
<keyword evidence="2" id="KW-0328">Glycosyltransferase</keyword>
<feature type="transmembrane region" description="Helical" evidence="5">
    <location>
        <begin position="671"/>
        <end position="698"/>
    </location>
</feature>
<comment type="caution">
    <text evidence="6">The sequence shown here is derived from an EMBL/GenBank/DDBJ whole genome shotgun (WGS) entry which is preliminary data.</text>
</comment>
<keyword evidence="5" id="KW-0472">Membrane</keyword>
<evidence type="ECO:0000256" key="2">
    <source>
        <dbReference type="ARBA" id="ARBA00022676"/>
    </source>
</evidence>
<feature type="region of interest" description="Disordered" evidence="4">
    <location>
        <begin position="59"/>
        <end position="79"/>
    </location>
</feature>
<keyword evidence="5" id="KW-1133">Transmembrane helix</keyword>
<dbReference type="InterPro" id="IPR002213">
    <property type="entry name" value="UDP_glucos_trans"/>
</dbReference>
<evidence type="ECO:0000256" key="3">
    <source>
        <dbReference type="ARBA" id="ARBA00022679"/>
    </source>
</evidence>
<protein>
    <submittedName>
        <fullName evidence="6">Uncharacterized protein</fullName>
    </submittedName>
</protein>
<gene>
    <name evidence="6" type="ORF">OTU49_012935</name>
</gene>
<evidence type="ECO:0000313" key="6">
    <source>
        <dbReference type="EMBL" id="KAK8721106.1"/>
    </source>
</evidence>
<evidence type="ECO:0000256" key="4">
    <source>
        <dbReference type="SAM" id="MobiDB-lite"/>
    </source>
</evidence>
<reference evidence="6 7" key="1">
    <citation type="journal article" date="2024" name="BMC Genomics">
        <title>Genome assembly of redclaw crayfish (Cherax quadricarinatus) provides insights into its immune adaptation and hypoxia tolerance.</title>
        <authorList>
            <person name="Liu Z."/>
            <person name="Zheng J."/>
            <person name="Li H."/>
            <person name="Fang K."/>
            <person name="Wang S."/>
            <person name="He J."/>
            <person name="Zhou D."/>
            <person name="Weng S."/>
            <person name="Chi M."/>
            <person name="Gu Z."/>
            <person name="He J."/>
            <person name="Li F."/>
            <person name="Wang M."/>
        </authorList>
    </citation>
    <scope>NUCLEOTIDE SEQUENCE [LARGE SCALE GENOMIC DNA]</scope>
    <source>
        <strain evidence="6">ZL_2023a</strain>
    </source>
</reference>
<keyword evidence="5" id="KW-0812">Transmembrane</keyword>
<accession>A0AAW0VVU8</accession>
<feature type="region of interest" description="Disordered" evidence="4">
    <location>
        <begin position="107"/>
        <end position="201"/>
    </location>
</feature>
<organism evidence="6 7">
    <name type="scientific">Cherax quadricarinatus</name>
    <name type="common">Australian red claw crayfish</name>
    <dbReference type="NCBI Taxonomy" id="27406"/>
    <lineage>
        <taxon>Eukaryota</taxon>
        <taxon>Metazoa</taxon>
        <taxon>Ecdysozoa</taxon>
        <taxon>Arthropoda</taxon>
        <taxon>Crustacea</taxon>
        <taxon>Multicrustacea</taxon>
        <taxon>Malacostraca</taxon>
        <taxon>Eumalacostraca</taxon>
        <taxon>Eucarida</taxon>
        <taxon>Decapoda</taxon>
        <taxon>Pleocyemata</taxon>
        <taxon>Astacidea</taxon>
        <taxon>Parastacoidea</taxon>
        <taxon>Parastacidae</taxon>
        <taxon>Cherax</taxon>
    </lineage>
</organism>
<dbReference type="Gene3D" id="3.40.50.2000">
    <property type="entry name" value="Glycogen Phosphorylase B"/>
    <property type="match status" value="1"/>
</dbReference>
<sequence length="706" mass="76578">MVTVMSDVMDTVKNDMIVTVKNDVMKIILLMVILWSTYMLQLVDAKVYKDSLDQPWNLSPESPGGLPESHSEPLEDPKIVSTGPEIVKDEHDINENPEIASKGFEHDKIDTSFPEGPDVIIPTHDDASKYSNMESEDTEVVSEGPKEVAEEPEDIAISPGNTEDVTDKASSNPEFIPDDGSSSSEDPIVVPGDDRSSEGPEEVSDVVVVALGGGEDLVVVAQIASLLNSQGHSVAAIVYGSPHRDEIFPPGVKVLQIVAAEDDPMYHKGEAVGVTPGEDAGVEWVNGRVVASRIWACKEMTSKAWVGRVMSHAKLVVTPLFLHDMCVLGLAQRVGVKVVGVVTSRVGAWWVWEHMGVLPSLASTPVPPHHMTDTSIWARASNLASHYGYLSSLRQLWLAPVLTTLPADWSPVPALDALYASLASVVLVWDPLLDAHAPHTPTVVPVGGFAFQTGHMTKDVLVPALLNRAGVVTVCPGGGEAWLGHDALHALYTALATTSYTVLWRAPYPHLLPNVTQDEGSNTASRPKFVFKETLPLTDVMNHPRHRLLISTCGETDTMAAVYFASPVLCLPVTADQTLAAAALQDLGIGTVVAAGEVTVTTLREALGKLAADRSYREKGRELAEELHDQPLSPADRLLFTLERVMRRPHSRRYMKKGSHLYLLQQSNADVYLLLLILLSSVTALLILLAIMVIPVLLKKQKIKEE</sequence>
<keyword evidence="3" id="KW-0808">Transferase</keyword>
<evidence type="ECO:0000256" key="1">
    <source>
        <dbReference type="ARBA" id="ARBA00009995"/>
    </source>
</evidence>
<dbReference type="GO" id="GO:0008194">
    <property type="term" value="F:UDP-glycosyltransferase activity"/>
    <property type="evidence" value="ECO:0007669"/>
    <property type="project" value="InterPro"/>
</dbReference>
<proteinExistence type="inferred from homology"/>
<keyword evidence="7" id="KW-1185">Reference proteome</keyword>
<dbReference type="PANTHER" id="PTHR48043:SF46">
    <property type="entry name" value="UDP-GLUCURONOSYLTRANSFERASE UGT-60-RELATED"/>
    <property type="match status" value="1"/>
</dbReference>
<name>A0AAW0VVU8_CHEQU</name>
<dbReference type="Proteomes" id="UP001445076">
    <property type="component" value="Unassembled WGS sequence"/>
</dbReference>
<comment type="similarity">
    <text evidence="1">Belongs to the UDP-glycosyltransferase family.</text>
</comment>
<feature type="compositionally biased region" description="Basic and acidic residues" evidence="4">
    <location>
        <begin position="69"/>
        <end position="78"/>
    </location>
</feature>
<dbReference type="Pfam" id="PF00201">
    <property type="entry name" value="UDPGT"/>
    <property type="match status" value="1"/>
</dbReference>
<dbReference type="AlphaFoldDB" id="A0AAW0VVU8"/>
<dbReference type="InterPro" id="IPR050271">
    <property type="entry name" value="UDP-glycosyltransferase"/>
</dbReference>
<dbReference type="EMBL" id="JARKIK010000129">
    <property type="protein sequence ID" value="KAK8721106.1"/>
    <property type="molecule type" value="Genomic_DNA"/>
</dbReference>
<evidence type="ECO:0000256" key="5">
    <source>
        <dbReference type="SAM" id="Phobius"/>
    </source>
</evidence>
<dbReference type="PANTHER" id="PTHR48043">
    <property type="entry name" value="EG:EG0003.4 PROTEIN-RELATED"/>
    <property type="match status" value="1"/>
</dbReference>